<evidence type="ECO:0000256" key="19">
    <source>
        <dbReference type="ARBA" id="ARBA00034808"/>
    </source>
</evidence>
<keyword evidence="8" id="KW-0235">DNA replication</keyword>
<dbReference type="GO" id="GO:0043138">
    <property type="term" value="F:3'-5' DNA helicase activity"/>
    <property type="evidence" value="ECO:0007669"/>
    <property type="project" value="UniProtKB-EC"/>
</dbReference>
<evidence type="ECO:0000256" key="18">
    <source>
        <dbReference type="ARBA" id="ARBA00034617"/>
    </source>
</evidence>
<feature type="compositionally biased region" description="Low complexity" evidence="21">
    <location>
        <begin position="560"/>
        <end position="570"/>
    </location>
</feature>
<accession>A0AAU7E2J7</accession>
<keyword evidence="14" id="KW-0238">DNA-binding</keyword>
<dbReference type="EMBL" id="PP711994">
    <property type="protein sequence ID" value="XBH24135.1"/>
    <property type="molecule type" value="Genomic_DNA"/>
</dbReference>
<dbReference type="InterPro" id="IPR042504">
    <property type="entry name" value="Regulatory_protein_E2_N_2"/>
</dbReference>
<evidence type="ECO:0000256" key="14">
    <source>
        <dbReference type="ARBA" id="ARBA00023125"/>
    </source>
</evidence>
<feature type="domain" description="DNA helicase E1 DNA-binding" evidence="25">
    <location>
        <begin position="220"/>
        <end position="357"/>
    </location>
</feature>
<evidence type="ECO:0000256" key="13">
    <source>
        <dbReference type="ARBA" id="ARBA00023015"/>
    </source>
</evidence>
<sequence length="739" mass="81818">MADRGMDPQEGTSGLQFIDAEAEVDNGTESGDEADDGSDQSSISDLFDETDQAPGNPLLLFQQQQAEEDARLVALIKRKHLTTPEHKAVQALSPRLTAMRISPPRVLAKKQLFRPEDDSGVGLSLLEDSHETADTSASVSQVEDGARGAADGQEETISTGGSTENGRSGSSGEGGGELPSAQVQLTPPTPQDGGGTGEGSVLAAAILRSHNRRVCMLAEFKAEYGVSYTDLVRTFKSDKTCCKNWVLAIFGLCEPIYHTLRTVIPEQCDYSHMELRMTRKGGIAIMLCEFKAVKNRATVQKMLKTIANIPEELTLIQPPQIRSPPAALYWVQRAPSSCTDVVGSMPDWITKQTMLSHMLAEDVTFDFSKMVQWAYDQNFTDEPRIAYNYALFAEEDANAVAASLAKSKYADEVWTLQDLSLENLHCAPTNCFKKGAQQVEVVYDGEESNSMLYTRWEHIYVQDDDETWYRRTGKVDRKGIYYDWAGEKVYYVDFEPDMLKYSSRQMYVVRTSDGELSSFVPVSSSTPRSRGQTEGDSGPIPKRRRLHSPDPGGQEEQRQRQQQGQEQRQGQGQGQGQEAEVPRPVRRPVCGEPTGGDRSPRRGGGPTGPAPDAPAQRVGGRPDRLAEERIRRSPRPAADQGGRRFRSLQASAVTAPVIVVRGGANSLKCIRYRLHHQHHRHFKTISTTFHWLNAGHTDRAGHAEIIIRFVSEEQRLTFLETGGLPEKVDAILGTMPFFE</sequence>
<dbReference type="GO" id="GO:0006260">
    <property type="term" value="P:DNA replication"/>
    <property type="evidence" value="ECO:0007669"/>
    <property type="project" value="UniProtKB-KW"/>
</dbReference>
<evidence type="ECO:0000256" key="2">
    <source>
        <dbReference type="ARBA" id="ARBA00007794"/>
    </source>
</evidence>
<dbReference type="SUPFAM" id="SSF51332">
    <property type="entry name" value="E2 regulatory, transactivation domain"/>
    <property type="match status" value="1"/>
</dbReference>
<keyword evidence="4" id="KW-0678">Repressor</keyword>
<evidence type="ECO:0000256" key="9">
    <source>
        <dbReference type="ARBA" id="ARBA00022741"/>
    </source>
</evidence>
<dbReference type="Gene3D" id="3.30.70.330">
    <property type="match status" value="1"/>
</dbReference>
<evidence type="ECO:0000256" key="10">
    <source>
        <dbReference type="ARBA" id="ARBA00022801"/>
    </source>
</evidence>
<organism evidence="26">
    <name type="scientific">Eidolon bat papillomavirus</name>
    <dbReference type="NCBI Taxonomy" id="3141875"/>
    <lineage>
        <taxon>Viruses</taxon>
        <taxon>Monodnaviria</taxon>
        <taxon>Shotokuvirae</taxon>
        <taxon>Cossaviricota</taxon>
        <taxon>Papovaviricetes</taxon>
        <taxon>Zurhausenvirales</taxon>
        <taxon>Papillomaviridae</taxon>
    </lineage>
</organism>
<dbReference type="InterPro" id="IPR000427">
    <property type="entry name" value="Papillomavirus_E2_C"/>
</dbReference>
<evidence type="ECO:0000256" key="8">
    <source>
        <dbReference type="ARBA" id="ARBA00022705"/>
    </source>
</evidence>
<name>A0AAU7E2J7_9PAPI</name>
<proteinExistence type="inferred from homology"/>
<dbReference type="Gene3D" id="2.170.200.10">
    <property type="entry name" value="Papillomavirus E2 early protein domain"/>
    <property type="match status" value="1"/>
</dbReference>
<keyword evidence="17" id="KW-0413">Isomerase</keyword>
<reference evidence="26" key="1">
    <citation type="journal article" date="2024" name="Microbiome">
        <title>Substantial viral diversity in bats and rodents from East Africa: insights into evolution, recombination, and cocirculation.</title>
        <authorList>
            <person name="Wang D."/>
            <person name="Yang X."/>
            <person name="Ren Z."/>
            <person name="Hu B."/>
            <person name="Zhao H."/>
            <person name="Yang K."/>
            <person name="Shi P."/>
            <person name="Zhang Z."/>
            <person name="Feng Q."/>
            <person name="Nawenja C.V."/>
            <person name="Obanda V."/>
            <person name="Robert K."/>
            <person name="Nalikka B."/>
            <person name="Waruhiu C.N."/>
            <person name="Ochola G.O."/>
            <person name="Onyuok S.O."/>
            <person name="Ochieng H."/>
            <person name="Li B."/>
            <person name="Zhu Y."/>
            <person name="Si H."/>
            <person name="Yin J."/>
            <person name="Kristiansen K."/>
            <person name="Jin X."/>
            <person name="Xu X."/>
            <person name="Xiao M."/>
            <person name="Agwanda B."/>
            <person name="Ommeh S."/>
            <person name="Li J."/>
            <person name="Shi Z.L."/>
        </authorList>
    </citation>
    <scope>NUCLEOTIDE SEQUENCE</scope>
    <source>
        <strain evidence="26">7A/Kenya/BAT613/2015</strain>
    </source>
</reference>
<feature type="compositionally biased region" description="Basic and acidic residues" evidence="21">
    <location>
        <begin position="620"/>
        <end position="631"/>
    </location>
</feature>
<feature type="domain" description="Papillomavirus E2 N-terminal" evidence="22">
    <location>
        <begin position="402"/>
        <end position="517"/>
    </location>
</feature>
<evidence type="ECO:0000256" key="6">
    <source>
        <dbReference type="ARBA" id="ARBA00022553"/>
    </source>
</evidence>
<dbReference type="InterPro" id="IPR035975">
    <property type="entry name" value="E2/EBNA1_C_sf"/>
</dbReference>
<feature type="region of interest" description="Disordered" evidence="21">
    <location>
        <begin position="129"/>
        <end position="198"/>
    </location>
</feature>
<dbReference type="GO" id="GO:0006275">
    <property type="term" value="P:regulation of DNA replication"/>
    <property type="evidence" value="ECO:0007669"/>
    <property type="project" value="InterPro"/>
</dbReference>
<keyword evidence="16" id="KW-0804">Transcription</keyword>
<comment type="catalytic activity">
    <reaction evidence="18">
        <text>Couples ATP hydrolysis with the unwinding of duplex DNA by translocating in the 3'-5' direction.</text>
        <dbReference type="EC" id="5.6.2.4"/>
    </reaction>
</comment>
<protein>
    <recommendedName>
        <fullName evidence="3">Protein E8^E2C</fullName>
        <ecNumber evidence="19">5.6.2.4</ecNumber>
    </recommendedName>
</protein>
<keyword evidence="15" id="KW-0010">Activator</keyword>
<dbReference type="InterPro" id="IPR046935">
    <property type="entry name" value="PPV_E1_DBD_sf"/>
</dbReference>
<comment type="catalytic activity">
    <reaction evidence="20">
        <text>ATP + H2O = ADP + phosphate + H(+)</text>
        <dbReference type="Rhea" id="RHEA:13065"/>
        <dbReference type="ChEBI" id="CHEBI:15377"/>
        <dbReference type="ChEBI" id="CHEBI:15378"/>
        <dbReference type="ChEBI" id="CHEBI:30616"/>
        <dbReference type="ChEBI" id="CHEBI:43474"/>
        <dbReference type="ChEBI" id="CHEBI:456216"/>
        <dbReference type="EC" id="5.6.2.4"/>
    </reaction>
</comment>
<dbReference type="Pfam" id="PF00524">
    <property type="entry name" value="PPV_E1_N"/>
    <property type="match status" value="1"/>
</dbReference>
<dbReference type="Gene3D" id="3.40.1310.10">
    <property type="match status" value="1"/>
</dbReference>
<dbReference type="SUPFAM" id="SSF54957">
    <property type="entry name" value="Viral DNA-binding domain"/>
    <property type="match status" value="1"/>
</dbReference>
<dbReference type="GO" id="GO:0003700">
    <property type="term" value="F:DNA-binding transcription factor activity"/>
    <property type="evidence" value="ECO:0007669"/>
    <property type="project" value="InterPro"/>
</dbReference>
<dbReference type="GO" id="GO:0042025">
    <property type="term" value="C:host cell nucleus"/>
    <property type="evidence" value="ECO:0007669"/>
    <property type="project" value="UniProtKB-SubCell"/>
</dbReference>
<dbReference type="InterPro" id="IPR012677">
    <property type="entry name" value="Nucleotide-bd_a/b_plait_sf"/>
</dbReference>
<evidence type="ECO:0000256" key="4">
    <source>
        <dbReference type="ARBA" id="ARBA00022491"/>
    </source>
</evidence>
<dbReference type="GO" id="GO:0016817">
    <property type="term" value="F:hydrolase activity, acting on acid anhydrides"/>
    <property type="evidence" value="ECO:0007669"/>
    <property type="project" value="InterPro"/>
</dbReference>
<dbReference type="SUPFAM" id="SSF55464">
    <property type="entry name" value="Origin of replication-binding domain, RBD-like"/>
    <property type="match status" value="1"/>
</dbReference>
<keyword evidence="11" id="KW-0347">Helicase</keyword>
<comment type="similarity">
    <text evidence="2">Belongs to the papillomaviridae E8^E2C protein family.</text>
</comment>
<reference evidence="26" key="2">
    <citation type="submission" date="2024-02" db="EMBL/GenBank/DDBJ databases">
        <authorList>
            <person name="Hu B."/>
        </authorList>
    </citation>
    <scope>NUCLEOTIDE SEQUENCE</scope>
    <source>
        <strain evidence="26">7A/Kenya/BAT613/2015</strain>
    </source>
</reference>
<keyword evidence="10" id="KW-0378">Hydrolase</keyword>
<dbReference type="GO" id="GO:0003677">
    <property type="term" value="F:DNA binding"/>
    <property type="evidence" value="ECO:0007669"/>
    <property type="project" value="UniProtKB-KW"/>
</dbReference>
<dbReference type="InterPro" id="IPR036050">
    <property type="entry name" value="Regulatory_protein_E2_N"/>
</dbReference>
<keyword evidence="5" id="KW-0244">Early protein</keyword>
<dbReference type="Pfam" id="PF00511">
    <property type="entry name" value="PPV_E2_C"/>
    <property type="match status" value="1"/>
</dbReference>
<dbReference type="Pfam" id="PF00508">
    <property type="entry name" value="PPV_E2_N"/>
    <property type="match status" value="1"/>
</dbReference>
<keyword evidence="7" id="KW-1048">Host nucleus</keyword>
<evidence type="ECO:0000256" key="15">
    <source>
        <dbReference type="ARBA" id="ARBA00023159"/>
    </source>
</evidence>
<dbReference type="InterPro" id="IPR037102">
    <property type="entry name" value="Znf_lg_T-Ag_D1_dom_sf"/>
</dbReference>
<feature type="region of interest" description="Disordered" evidence="21">
    <location>
        <begin position="1"/>
        <end position="56"/>
    </location>
</feature>
<keyword evidence="12" id="KW-0067">ATP-binding</keyword>
<evidence type="ECO:0000256" key="21">
    <source>
        <dbReference type="SAM" id="MobiDB-lite"/>
    </source>
</evidence>
<evidence type="ECO:0000256" key="3">
    <source>
        <dbReference type="ARBA" id="ARBA00017237"/>
    </source>
</evidence>
<feature type="domain" description="DNA helicase E1 N-terminal Papillomavirus" evidence="24">
    <location>
        <begin position="1"/>
        <end position="124"/>
    </location>
</feature>
<feature type="domain" description="Papillomavirus E2 C-terminal" evidence="23">
    <location>
        <begin position="656"/>
        <end position="735"/>
    </location>
</feature>
<dbReference type="EC" id="5.6.2.4" evidence="19"/>
<feature type="compositionally biased region" description="Polar residues" evidence="21">
    <location>
        <begin position="520"/>
        <end position="535"/>
    </location>
</feature>
<evidence type="ECO:0000259" key="23">
    <source>
        <dbReference type="Pfam" id="PF00511"/>
    </source>
</evidence>
<feature type="region of interest" description="Disordered" evidence="21">
    <location>
        <begin position="516"/>
        <end position="644"/>
    </location>
</feature>
<evidence type="ECO:0000256" key="17">
    <source>
        <dbReference type="ARBA" id="ARBA00023235"/>
    </source>
</evidence>
<dbReference type="InterPro" id="IPR014000">
    <property type="entry name" value="PPV_DNA_helicase_E1_N"/>
</dbReference>
<evidence type="ECO:0000259" key="25">
    <source>
        <dbReference type="Pfam" id="PF20450"/>
    </source>
</evidence>
<evidence type="ECO:0000256" key="16">
    <source>
        <dbReference type="ARBA" id="ARBA00023163"/>
    </source>
</evidence>
<keyword evidence="13" id="KW-0805">Transcription regulation</keyword>
<evidence type="ECO:0000259" key="24">
    <source>
        <dbReference type="Pfam" id="PF00524"/>
    </source>
</evidence>
<feature type="compositionally biased region" description="Acidic residues" evidence="21">
    <location>
        <begin position="20"/>
        <end position="38"/>
    </location>
</feature>
<dbReference type="GO" id="GO:0016032">
    <property type="term" value="P:viral process"/>
    <property type="evidence" value="ECO:0007669"/>
    <property type="project" value="InterPro"/>
</dbReference>
<dbReference type="GO" id="GO:0005524">
    <property type="term" value="F:ATP binding"/>
    <property type="evidence" value="ECO:0007669"/>
    <property type="project" value="UniProtKB-KW"/>
</dbReference>
<evidence type="ECO:0000256" key="20">
    <source>
        <dbReference type="ARBA" id="ARBA00048988"/>
    </source>
</evidence>
<keyword evidence="9" id="KW-0547">Nucleotide-binding</keyword>
<evidence type="ECO:0000256" key="11">
    <source>
        <dbReference type="ARBA" id="ARBA00022806"/>
    </source>
</evidence>
<evidence type="ECO:0000256" key="7">
    <source>
        <dbReference type="ARBA" id="ARBA00022562"/>
    </source>
</evidence>
<dbReference type="Pfam" id="PF20450">
    <property type="entry name" value="PPV_E1_DBD"/>
    <property type="match status" value="1"/>
</dbReference>
<evidence type="ECO:0000256" key="5">
    <source>
        <dbReference type="ARBA" id="ARBA00022518"/>
    </source>
</evidence>
<evidence type="ECO:0000256" key="1">
    <source>
        <dbReference type="ARBA" id="ARBA00004147"/>
    </source>
</evidence>
<evidence type="ECO:0000256" key="12">
    <source>
        <dbReference type="ARBA" id="ARBA00022840"/>
    </source>
</evidence>
<evidence type="ECO:0000259" key="22">
    <source>
        <dbReference type="Pfam" id="PF00508"/>
    </source>
</evidence>
<dbReference type="Gene3D" id="1.10.10.510">
    <property type="entry name" value="Zinc finger, large T-antigen D1 domain"/>
    <property type="match status" value="1"/>
</dbReference>
<feature type="compositionally biased region" description="Low complexity" evidence="21">
    <location>
        <begin position="158"/>
        <end position="168"/>
    </location>
</feature>
<evidence type="ECO:0000313" key="26">
    <source>
        <dbReference type="EMBL" id="XBH24135.1"/>
    </source>
</evidence>
<comment type="subcellular location">
    <subcellularLocation>
        <location evidence="1">Host nucleus</location>
    </subcellularLocation>
</comment>
<dbReference type="InterPro" id="IPR046832">
    <property type="entry name" value="PPV_E1_DBD"/>
</dbReference>
<dbReference type="InterPro" id="IPR001866">
    <property type="entry name" value="PPV_E2_N"/>
</dbReference>
<keyword evidence="6" id="KW-0597">Phosphoprotein</keyword>